<proteinExistence type="predicted"/>
<accession>A0A6S6QWM3</accession>
<gene>
    <name evidence="2" type="ORF">acsn021_31920</name>
</gene>
<feature type="domain" description="DUF1648" evidence="1">
    <location>
        <begin position="12"/>
        <end position="54"/>
    </location>
</feature>
<organism evidence="2 3">
    <name type="scientific">Anaerocolumna cellulosilytica</name>
    <dbReference type="NCBI Taxonomy" id="433286"/>
    <lineage>
        <taxon>Bacteria</taxon>
        <taxon>Bacillati</taxon>
        <taxon>Bacillota</taxon>
        <taxon>Clostridia</taxon>
        <taxon>Lachnospirales</taxon>
        <taxon>Lachnospiraceae</taxon>
        <taxon>Anaerocolumna</taxon>
    </lineage>
</organism>
<dbReference type="InterPro" id="IPR026272">
    <property type="entry name" value="SdpI"/>
</dbReference>
<dbReference type="KEGG" id="acel:acsn021_31920"/>
<dbReference type="PANTHER" id="PTHR37810:SF5">
    <property type="entry name" value="IMMUNITY PROTEIN SDPI"/>
    <property type="match status" value="1"/>
</dbReference>
<evidence type="ECO:0000259" key="1">
    <source>
        <dbReference type="Pfam" id="PF07853"/>
    </source>
</evidence>
<reference evidence="2 3" key="1">
    <citation type="journal article" date="2016" name="Int. J. Syst. Evol. Microbiol.">
        <title>Descriptions of Anaerotaenia torta gen. nov., sp. nov. and Anaerocolumna cellulosilytica gen. nov., sp. nov. isolated from a methanogenic reactor of cattle waste.</title>
        <authorList>
            <person name="Uek A."/>
            <person name="Ohtaki Y."/>
            <person name="Kaku N."/>
            <person name="Ueki K."/>
        </authorList>
    </citation>
    <scope>NUCLEOTIDE SEQUENCE [LARGE SCALE GENOMIC DNA]</scope>
    <source>
        <strain evidence="2 3">SN021</strain>
    </source>
</reference>
<dbReference type="PIRSF" id="PIRSF038959">
    <property type="entry name" value="SdpI"/>
    <property type="match status" value="1"/>
</dbReference>
<dbReference type="Proteomes" id="UP000515561">
    <property type="component" value="Chromosome"/>
</dbReference>
<dbReference type="Pfam" id="PF13630">
    <property type="entry name" value="SdpI"/>
    <property type="match status" value="1"/>
</dbReference>
<dbReference type="InterPro" id="IPR025962">
    <property type="entry name" value="SdpI/YhfL"/>
</dbReference>
<sequence>MNKISKNIIRFFAVLSFVGILIFYPILPERIPIQWNYNWEVSKMGQKQVILLLGALPLLILILFRYLPKIDPKGENYKRHENVYELIKHVLAVFLILLNWITVAVAFEVHLPFEMILNIVFGVFFVIFGNYLPKFKSNYFIGIRNPWVLSDDTVWRKTHKAGGYIFTSTGLLFIISAFLQYKIFYMGMFYFLLVSIACLNLYSYLLYKRIHKIKRKL</sequence>
<protein>
    <recommendedName>
        <fullName evidence="1">DUF1648 domain-containing protein</fullName>
    </recommendedName>
</protein>
<dbReference type="EMBL" id="AP023367">
    <property type="protein sequence ID" value="BCJ95623.1"/>
    <property type="molecule type" value="Genomic_DNA"/>
</dbReference>
<name>A0A6S6QWM3_9FIRM</name>
<dbReference type="AlphaFoldDB" id="A0A6S6QWM3"/>
<keyword evidence="3" id="KW-1185">Reference proteome</keyword>
<dbReference type="Pfam" id="PF07853">
    <property type="entry name" value="DUF1648"/>
    <property type="match status" value="1"/>
</dbReference>
<dbReference type="InterPro" id="IPR012867">
    <property type="entry name" value="DUF1648"/>
</dbReference>
<dbReference type="GO" id="GO:0009636">
    <property type="term" value="P:response to toxic substance"/>
    <property type="evidence" value="ECO:0007669"/>
    <property type="project" value="TreeGrafter"/>
</dbReference>
<dbReference type="RefSeq" id="WP_184093411.1">
    <property type="nucleotide sequence ID" value="NZ_AP023367.1"/>
</dbReference>
<evidence type="ECO:0000313" key="2">
    <source>
        <dbReference type="EMBL" id="BCJ95623.1"/>
    </source>
</evidence>
<evidence type="ECO:0000313" key="3">
    <source>
        <dbReference type="Proteomes" id="UP000515561"/>
    </source>
</evidence>
<dbReference type="PANTHER" id="PTHR37810">
    <property type="entry name" value="IMMUNITY PROTEIN SDPI"/>
    <property type="match status" value="1"/>
</dbReference>